<dbReference type="SUPFAM" id="SSF143081">
    <property type="entry name" value="BB1717-like"/>
    <property type="match status" value="1"/>
</dbReference>
<evidence type="ECO:0000256" key="4">
    <source>
        <dbReference type="ARBA" id="ARBA00022763"/>
    </source>
</evidence>
<dbReference type="GO" id="GO:0006508">
    <property type="term" value="P:proteolysis"/>
    <property type="evidence" value="ECO:0007669"/>
    <property type="project" value="UniProtKB-KW"/>
</dbReference>
<evidence type="ECO:0000256" key="3">
    <source>
        <dbReference type="ARBA" id="ARBA00022670"/>
    </source>
</evidence>
<dbReference type="GO" id="GO:0008233">
    <property type="term" value="F:peptidase activity"/>
    <property type="evidence" value="ECO:0007669"/>
    <property type="project" value="UniProtKB-KW"/>
</dbReference>
<gene>
    <name evidence="12" type="ORF">CTOB1V02_LOCUS9019</name>
</gene>
<sequence>MCGRSSLTKTEKEIEARFNATFYSDELERYNPLPNYNAAPSHMLPIISNHEPDRIHLYRWGLIPFWAKDEKIGYRMINARVETLLEKSAFKNAAKHRRCLVPMDGFYEWKKEGKTKTPYRIILPETPIFTAAGLWESWKDGSGKEIFSFTVITQKPNTLMESIHDRMPAILSPEQERLWIDNELSAVDAISLIEPYPSHLMHAYKSYTIKLKQFEGPFDLLLFFIERDELDINDIPISKITEDFLSYIKELERLNIDVASEFILVAATLMRIKAKLLLPRKELDELGNEIDPREELTQRLLEYKKYKEILDEMRQMEEARSTKFQRGN</sequence>
<accession>A0A7R8WIJ4</accession>
<dbReference type="Pfam" id="PF02616">
    <property type="entry name" value="SMC_ScpA"/>
    <property type="match status" value="1"/>
</dbReference>
<dbReference type="EMBL" id="OB663238">
    <property type="protein sequence ID" value="CAD7231165.1"/>
    <property type="molecule type" value="Genomic_DNA"/>
</dbReference>
<dbReference type="InterPro" id="IPR036590">
    <property type="entry name" value="SRAP-like"/>
</dbReference>
<dbReference type="GO" id="GO:0003697">
    <property type="term" value="F:single-stranded DNA binding"/>
    <property type="evidence" value="ECO:0007669"/>
    <property type="project" value="InterPro"/>
</dbReference>
<evidence type="ECO:0000256" key="5">
    <source>
        <dbReference type="ARBA" id="ARBA00022801"/>
    </source>
</evidence>
<dbReference type="InterPro" id="IPR003738">
    <property type="entry name" value="SRAP"/>
</dbReference>
<dbReference type="PANTHER" id="PTHR13604">
    <property type="entry name" value="DC12-RELATED"/>
    <property type="match status" value="1"/>
</dbReference>
<keyword evidence="5" id="KW-0378">Hydrolase</keyword>
<proteinExistence type="inferred from homology"/>
<dbReference type="AlphaFoldDB" id="A0A7R8WIJ4"/>
<comment type="similarity">
    <text evidence="1">Belongs to the SOS response-associated peptidase family.</text>
</comment>
<keyword evidence="8" id="KW-0456">Lyase</keyword>
<keyword evidence="4" id="KW-0227">DNA damage</keyword>
<organism evidence="12">
    <name type="scientific">Cyprideis torosa</name>
    <dbReference type="NCBI Taxonomy" id="163714"/>
    <lineage>
        <taxon>Eukaryota</taxon>
        <taxon>Metazoa</taxon>
        <taxon>Ecdysozoa</taxon>
        <taxon>Arthropoda</taxon>
        <taxon>Crustacea</taxon>
        <taxon>Oligostraca</taxon>
        <taxon>Ostracoda</taxon>
        <taxon>Podocopa</taxon>
        <taxon>Podocopida</taxon>
        <taxon>Cytherocopina</taxon>
        <taxon>Cytheroidea</taxon>
        <taxon>Cytherideidae</taxon>
        <taxon>Cyprideis</taxon>
    </lineage>
</organism>
<keyword evidence="6" id="KW-0190">Covalent protein-DNA linkage</keyword>
<keyword evidence="7" id="KW-0238">DNA-binding</keyword>
<evidence type="ECO:0000256" key="1">
    <source>
        <dbReference type="ARBA" id="ARBA00008136"/>
    </source>
</evidence>
<evidence type="ECO:0000256" key="11">
    <source>
        <dbReference type="ARBA" id="ARBA00031130"/>
    </source>
</evidence>
<dbReference type="PANTHER" id="PTHR13604:SF0">
    <property type="entry name" value="ABASIC SITE PROCESSING PROTEIN HMCES"/>
    <property type="match status" value="1"/>
</dbReference>
<evidence type="ECO:0000256" key="7">
    <source>
        <dbReference type="ARBA" id="ARBA00023125"/>
    </source>
</evidence>
<dbReference type="GO" id="GO:0016829">
    <property type="term" value="F:lyase activity"/>
    <property type="evidence" value="ECO:0007669"/>
    <property type="project" value="UniProtKB-KW"/>
</dbReference>
<dbReference type="Gene3D" id="3.90.1680.10">
    <property type="entry name" value="SOS response associated peptidase-like"/>
    <property type="match status" value="1"/>
</dbReference>
<evidence type="ECO:0000256" key="2">
    <source>
        <dbReference type="ARBA" id="ARBA00015888"/>
    </source>
</evidence>
<evidence type="ECO:0000313" key="12">
    <source>
        <dbReference type="EMBL" id="CAD7231165.1"/>
    </source>
</evidence>
<dbReference type="GO" id="GO:0106300">
    <property type="term" value="P:protein-DNA covalent cross-linking repair"/>
    <property type="evidence" value="ECO:0007669"/>
    <property type="project" value="InterPro"/>
</dbReference>
<dbReference type="OrthoDB" id="2111841at2759"/>
<evidence type="ECO:0000256" key="6">
    <source>
        <dbReference type="ARBA" id="ARBA00023124"/>
    </source>
</evidence>
<name>A0A7R8WIJ4_9CRUS</name>
<evidence type="ECO:0000256" key="10">
    <source>
        <dbReference type="ARBA" id="ARBA00030898"/>
    </source>
</evidence>
<dbReference type="Pfam" id="PF02586">
    <property type="entry name" value="SRAP"/>
    <property type="match status" value="1"/>
</dbReference>
<evidence type="ECO:0000256" key="8">
    <source>
        <dbReference type="ARBA" id="ARBA00023239"/>
    </source>
</evidence>
<reference evidence="12" key="1">
    <citation type="submission" date="2020-11" db="EMBL/GenBank/DDBJ databases">
        <authorList>
            <person name="Tran Van P."/>
        </authorList>
    </citation>
    <scope>NUCLEOTIDE SEQUENCE</scope>
</reference>
<keyword evidence="3" id="KW-0645">Protease</keyword>
<protein>
    <recommendedName>
        <fullName evidence="2">Abasic site processing protein HMCES</fullName>
    </recommendedName>
    <alternativeName>
        <fullName evidence="9">Embryonic stem cell-specific 5-hydroxymethylcytosine-binding protein</fullName>
    </alternativeName>
    <alternativeName>
        <fullName evidence="10">Peptidase HMCES</fullName>
    </alternativeName>
    <alternativeName>
        <fullName evidence="11">SRAP domain-containing protein 1</fullName>
    </alternativeName>
</protein>
<dbReference type="Gene3D" id="6.10.250.2410">
    <property type="match status" value="1"/>
</dbReference>
<dbReference type="InterPro" id="IPR003768">
    <property type="entry name" value="ScpA"/>
</dbReference>
<evidence type="ECO:0000256" key="9">
    <source>
        <dbReference type="ARBA" id="ARBA00030390"/>
    </source>
</evidence>
<feature type="non-terminal residue" evidence="12">
    <location>
        <position position="328"/>
    </location>
</feature>